<gene>
    <name evidence="1" type="ORF">TQ35_0007275</name>
</gene>
<name>A0ACC6TQ53_9CREN</name>
<dbReference type="Proteomes" id="UP000053480">
    <property type="component" value="Unassembled WGS sequence"/>
</dbReference>
<accession>A0ACC6TQ53</accession>
<sequence>MKIFVGQALVTTVVTELTLLYPVEIYNETKSVFLLGIVSMLFNATNALGSYVWGNVIDSVRRRKEFFILLPLSIIPCVFLLSSGSIVLGFLGYSLLGFIYAIDSPLYSILLLENFTFEQLPKVNIRLSQFTLAGNITGSLLAIVRLPPTYIISMLVASLVSNAIFLRRVAGSSNRDKKEEKREIRNRFQAILSFFTFNFAAEIFYTVYVPFNYAMGNPEYLIFVSYTLLYILDEFLYYVSSRIIENREVFFIYLVTFTRAILSLSASLVVASKLRLGPLSVPIFLSFGSIYPIFSSSFFSIMFRNLKKNRGTIIGVFNAVEDVANIMGSLVAGIIGGTLANAYAVVLYSFLLSSFLFADYVRRAPVPSS</sequence>
<reference evidence="1" key="1">
    <citation type="submission" date="2024-07" db="EMBL/GenBank/DDBJ databases">
        <title>Metagenome and Metagenome-Assembled Genomes of Archaea from a hot spring from the geothermal field of Los Azufres, Mexico.</title>
        <authorList>
            <person name="Marin-Paredes R."/>
            <person name="Martinez-Romero E."/>
            <person name="Servin-Garciduenas L.E."/>
        </authorList>
    </citation>
    <scope>NUCLEOTIDE SEQUENCE</scope>
    <source>
        <strain evidence="1">AZ1-454</strain>
    </source>
</reference>
<organism evidence="1 2">
    <name type="scientific">Candidatus Aramenus sulfurataquae</name>
    <dbReference type="NCBI Taxonomy" id="1326980"/>
    <lineage>
        <taxon>Archaea</taxon>
        <taxon>Thermoproteota</taxon>
        <taxon>Thermoprotei</taxon>
        <taxon>Sulfolobales</taxon>
        <taxon>Sulfolobaceae</taxon>
        <taxon>Candidatus Aramenus</taxon>
    </lineage>
</organism>
<comment type="caution">
    <text evidence="1">The sequence shown here is derived from an EMBL/GenBank/DDBJ whole genome shotgun (WGS) entry which is preliminary data.</text>
</comment>
<evidence type="ECO:0000313" key="2">
    <source>
        <dbReference type="Proteomes" id="UP000053480"/>
    </source>
</evidence>
<evidence type="ECO:0000313" key="1">
    <source>
        <dbReference type="EMBL" id="MEW9491982.1"/>
    </source>
</evidence>
<protein>
    <submittedName>
        <fullName evidence="1">MFS transporter</fullName>
    </submittedName>
</protein>
<dbReference type="EMBL" id="JZWS03000009">
    <property type="protein sequence ID" value="MEW9491982.1"/>
    <property type="molecule type" value="Genomic_DNA"/>
</dbReference>
<proteinExistence type="predicted"/>